<evidence type="ECO:0000256" key="1">
    <source>
        <dbReference type="ARBA" id="ARBA00007584"/>
    </source>
</evidence>
<dbReference type="AlphaFoldDB" id="A0A1I7ZRV2"/>
<keyword evidence="2" id="KW-0175">Coiled coil</keyword>
<name>A0A1I7ZRV2_9BILA</name>
<evidence type="ECO:0000313" key="5">
    <source>
        <dbReference type="WBParaSite" id="L893_g29173.t1"/>
    </source>
</evidence>
<dbReference type="PANTHER" id="PTHR12499:SF0">
    <property type="entry name" value="OPTIC ATROPHY 3 PROTEIN"/>
    <property type="match status" value="1"/>
</dbReference>
<evidence type="ECO:0000313" key="4">
    <source>
        <dbReference type="Proteomes" id="UP000095287"/>
    </source>
</evidence>
<keyword evidence="4" id="KW-1185">Reference proteome</keyword>
<evidence type="ECO:0000256" key="3">
    <source>
        <dbReference type="SAM" id="MobiDB-lite"/>
    </source>
</evidence>
<dbReference type="Pfam" id="PF07047">
    <property type="entry name" value="OPA3"/>
    <property type="match status" value="1"/>
</dbReference>
<protein>
    <submittedName>
        <fullName evidence="5">RIC3 domain-containing protein</fullName>
    </submittedName>
</protein>
<dbReference type="WBParaSite" id="L893_g29173.t1">
    <property type="protein sequence ID" value="L893_g29173.t1"/>
    <property type="gene ID" value="L893_g29173"/>
</dbReference>
<accession>A0A1I7ZRV2</accession>
<reference evidence="5" key="1">
    <citation type="submission" date="2016-11" db="UniProtKB">
        <authorList>
            <consortium name="WormBaseParasite"/>
        </authorList>
    </citation>
    <scope>IDENTIFICATION</scope>
</reference>
<feature type="region of interest" description="Disordered" evidence="3">
    <location>
        <begin position="108"/>
        <end position="128"/>
    </location>
</feature>
<proteinExistence type="inferred from homology"/>
<dbReference type="PANTHER" id="PTHR12499">
    <property type="entry name" value="OPTIC ATROPHY 3 PROTEIN OPA3"/>
    <property type="match status" value="1"/>
</dbReference>
<dbReference type="GO" id="GO:0005739">
    <property type="term" value="C:mitochondrion"/>
    <property type="evidence" value="ECO:0007669"/>
    <property type="project" value="TreeGrafter"/>
</dbReference>
<dbReference type="Proteomes" id="UP000095287">
    <property type="component" value="Unplaced"/>
</dbReference>
<evidence type="ECO:0000256" key="2">
    <source>
        <dbReference type="ARBA" id="ARBA00023054"/>
    </source>
</evidence>
<dbReference type="InterPro" id="IPR010754">
    <property type="entry name" value="OPA3-like"/>
</dbReference>
<organism evidence="4 5">
    <name type="scientific">Steinernema glaseri</name>
    <dbReference type="NCBI Taxonomy" id="37863"/>
    <lineage>
        <taxon>Eukaryota</taxon>
        <taxon>Metazoa</taxon>
        <taxon>Ecdysozoa</taxon>
        <taxon>Nematoda</taxon>
        <taxon>Chromadorea</taxon>
        <taxon>Rhabditida</taxon>
        <taxon>Tylenchina</taxon>
        <taxon>Panagrolaimomorpha</taxon>
        <taxon>Strongyloidoidea</taxon>
        <taxon>Steinernematidae</taxon>
        <taxon>Steinernema</taxon>
    </lineage>
</organism>
<sequence>MGVPMIQLVMILARQMSRPLSDAVMRYGRNHPAFRNKVLIPIGRKMAHLATRIQMRKMGMGRPATLPEVSETAALEQASDVVQQAVIFTYSAGLFLAYYALTNPNRDAAKEDDAKEDEAKPMTKKDLNKLKKELEKDLDELKNEKEELKKKYEELRARVEKMEEMNSREEAKLKLPTSKGGKYSKPFPRVSSLPLDDAAHIVAPGTDERFIVTRHGSNVSIEPLHVVLSRGEPFRFRRSSSSGESPSYSPRSCFEICALKAVTLLTGPRGLAHALPV</sequence>
<comment type="similarity">
    <text evidence="1">Belongs to the OPA3 family.</text>
</comment>
<dbReference type="GO" id="GO:0019216">
    <property type="term" value="P:regulation of lipid metabolic process"/>
    <property type="evidence" value="ECO:0007669"/>
    <property type="project" value="TreeGrafter"/>
</dbReference>